<reference evidence="1" key="1">
    <citation type="submission" date="2020-02" db="EMBL/GenBank/DDBJ databases">
        <title>Relaxed selection underlies rapid genomic changes in the transitions from sociality to social parasitism in ants.</title>
        <authorList>
            <person name="Bi X."/>
        </authorList>
    </citation>
    <scope>NUCLEOTIDE SEQUENCE</scope>
    <source>
        <strain evidence="1">BGI-DK2013a</strain>
        <tissue evidence="1">Whole body</tissue>
    </source>
</reference>
<dbReference type="Pfam" id="PF13242">
    <property type="entry name" value="Hydrolase_like"/>
    <property type="match status" value="1"/>
</dbReference>
<dbReference type="EMBL" id="JAANHZ010000874">
    <property type="protein sequence ID" value="KAG5305689.1"/>
    <property type="molecule type" value="Genomic_DNA"/>
</dbReference>
<dbReference type="GO" id="GO:0016791">
    <property type="term" value="F:phosphatase activity"/>
    <property type="evidence" value="ECO:0007669"/>
    <property type="project" value="TreeGrafter"/>
</dbReference>
<organism evidence="1 2">
    <name type="scientific">Acromyrmex insinuator</name>
    <dbReference type="NCBI Taxonomy" id="230686"/>
    <lineage>
        <taxon>Eukaryota</taxon>
        <taxon>Metazoa</taxon>
        <taxon>Ecdysozoa</taxon>
        <taxon>Arthropoda</taxon>
        <taxon>Hexapoda</taxon>
        <taxon>Insecta</taxon>
        <taxon>Pterygota</taxon>
        <taxon>Neoptera</taxon>
        <taxon>Endopterygota</taxon>
        <taxon>Hymenoptera</taxon>
        <taxon>Apocrita</taxon>
        <taxon>Aculeata</taxon>
        <taxon>Formicoidea</taxon>
        <taxon>Formicidae</taxon>
        <taxon>Myrmicinae</taxon>
        <taxon>Acromyrmex</taxon>
    </lineage>
</organism>
<dbReference type="NCBIfam" id="TIGR01460">
    <property type="entry name" value="HAD-SF-IIA"/>
    <property type="match status" value="1"/>
</dbReference>
<evidence type="ECO:0000313" key="1">
    <source>
        <dbReference type="EMBL" id="KAG5305689.1"/>
    </source>
</evidence>
<dbReference type="SUPFAM" id="SSF56784">
    <property type="entry name" value="HAD-like"/>
    <property type="match status" value="1"/>
</dbReference>
<comment type="caution">
    <text evidence="1">The sequence shown here is derived from an EMBL/GenBank/DDBJ whole genome shotgun (WGS) entry which is preliminary data.</text>
</comment>
<accession>A0A836JCQ0</accession>
<dbReference type="PANTHER" id="PTHR19288:SF4">
    <property type="entry name" value="RE04130P-RELATED"/>
    <property type="match status" value="1"/>
</dbReference>
<dbReference type="InterPro" id="IPR006357">
    <property type="entry name" value="HAD-SF_hydro_IIA"/>
</dbReference>
<dbReference type="GO" id="GO:0005737">
    <property type="term" value="C:cytoplasm"/>
    <property type="evidence" value="ECO:0007669"/>
    <property type="project" value="TreeGrafter"/>
</dbReference>
<sequence>MIFRLDSATDQVLKVVSEKLNFRKSHIAEKIGSTRSIISKNFQENNSVSKSFIKQSTMSKTKDITKLSTEQLQKFLTSFDIVMCDIDGVLWQLNKPIEGASESLKTLQKLGKQIYLITNNSSKTSDNFYKSPQCISLNLSSDHIVNPIKSIIWYLKKIDFRDEAFAIVSSACRKNFKEAGIRLTEQPNVSETNPSATVKEVLDRPSVKAVIVDFDVNWNWSMLALAISCLERKDVLYIAGPTDEWFQIQAFPQIKIIGPGPLLNVISAQSGRQPILCAKPSQILKDYILDKCNVTNLKRCLFIGDTVNQDMKFASMCGFIKLFVGTGCDTLEQAQKEDDGCPDYYISNLGQLFSDLTIQNVNVSSISKIVDSSCPDREKINNK</sequence>
<dbReference type="InterPro" id="IPR023214">
    <property type="entry name" value="HAD_sf"/>
</dbReference>
<keyword evidence="2" id="KW-1185">Reference proteome</keyword>
<feature type="non-terminal residue" evidence="1">
    <location>
        <position position="1"/>
    </location>
</feature>
<evidence type="ECO:0000313" key="2">
    <source>
        <dbReference type="Proteomes" id="UP000667349"/>
    </source>
</evidence>
<proteinExistence type="predicted"/>
<gene>
    <name evidence="1" type="primary">Pdxp</name>
    <name evidence="1" type="ORF">G6Z75_0001985</name>
</gene>
<dbReference type="Proteomes" id="UP000667349">
    <property type="component" value="Unassembled WGS sequence"/>
</dbReference>
<dbReference type="InterPro" id="IPR036412">
    <property type="entry name" value="HAD-like_sf"/>
</dbReference>
<protein>
    <submittedName>
        <fullName evidence="1">PLPP phosphatase</fullName>
    </submittedName>
</protein>
<feature type="non-terminal residue" evidence="1">
    <location>
        <position position="383"/>
    </location>
</feature>
<name>A0A836JCQ0_9HYME</name>
<dbReference type="Pfam" id="PF13344">
    <property type="entry name" value="Hydrolase_6"/>
    <property type="match status" value="1"/>
</dbReference>
<dbReference type="PANTHER" id="PTHR19288">
    <property type="entry name" value="4-NITROPHENYLPHOSPHATASE-RELATED"/>
    <property type="match status" value="1"/>
</dbReference>
<dbReference type="Gene3D" id="3.40.50.1000">
    <property type="entry name" value="HAD superfamily/HAD-like"/>
    <property type="match status" value="2"/>
</dbReference>
<dbReference type="AlphaFoldDB" id="A0A836JCQ0"/>